<comment type="catalytic activity">
    <reaction evidence="6 7">
        <text>(2S)-2-hydroxy-3-oxobutyl phosphate + 5-amino-6-(D-ribitylamino)uracil = 6,7-dimethyl-8-(1-D-ribityl)lumazine + phosphate + 2 H2O + H(+)</text>
        <dbReference type="Rhea" id="RHEA:26152"/>
        <dbReference type="ChEBI" id="CHEBI:15377"/>
        <dbReference type="ChEBI" id="CHEBI:15378"/>
        <dbReference type="ChEBI" id="CHEBI:15934"/>
        <dbReference type="ChEBI" id="CHEBI:43474"/>
        <dbReference type="ChEBI" id="CHEBI:58201"/>
        <dbReference type="ChEBI" id="CHEBI:58830"/>
        <dbReference type="EC" id="2.5.1.78"/>
    </reaction>
</comment>
<dbReference type="GO" id="GO:0009231">
    <property type="term" value="P:riboflavin biosynthetic process"/>
    <property type="evidence" value="ECO:0007669"/>
    <property type="project" value="UniProtKB-UniRule"/>
</dbReference>
<feature type="binding site" evidence="7">
    <location>
        <begin position="42"/>
        <end position="44"/>
    </location>
    <ligand>
        <name>5-amino-6-(D-ribitylamino)uracil</name>
        <dbReference type="ChEBI" id="CHEBI:15934"/>
    </ligand>
</feature>
<dbReference type="InterPro" id="IPR036467">
    <property type="entry name" value="LS/RS_sf"/>
</dbReference>
<feature type="binding site" evidence="7">
    <location>
        <position position="11"/>
    </location>
    <ligand>
        <name>5-amino-6-(D-ribitylamino)uracil</name>
        <dbReference type="ChEBI" id="CHEBI:15934"/>
    </ligand>
</feature>
<evidence type="ECO:0000256" key="7">
    <source>
        <dbReference type="HAMAP-Rule" id="MF_00178"/>
    </source>
</evidence>
<evidence type="ECO:0000256" key="4">
    <source>
        <dbReference type="ARBA" id="ARBA00022619"/>
    </source>
</evidence>
<dbReference type="Pfam" id="PF00885">
    <property type="entry name" value="DMRL_synthase"/>
    <property type="match status" value="1"/>
</dbReference>
<reference evidence="8 9" key="1">
    <citation type="submission" date="2023-10" db="EMBL/GenBank/DDBJ databases">
        <title>Complete genome sequence of a Sphingomonadaceae bacterium.</title>
        <authorList>
            <person name="Yan C."/>
        </authorList>
    </citation>
    <scope>NUCLEOTIDE SEQUENCE [LARGE SCALE GENOMIC DNA]</scope>
    <source>
        <strain evidence="8 9">SCSIO 66989</strain>
    </source>
</reference>
<evidence type="ECO:0000313" key="9">
    <source>
        <dbReference type="Proteomes" id="UP001302429"/>
    </source>
</evidence>
<dbReference type="CDD" id="cd09209">
    <property type="entry name" value="Lumazine_synthase-I"/>
    <property type="match status" value="1"/>
</dbReference>
<dbReference type="GO" id="GO:0009349">
    <property type="term" value="C:riboflavin synthase complex"/>
    <property type="evidence" value="ECO:0007669"/>
    <property type="project" value="UniProtKB-UniRule"/>
</dbReference>
<dbReference type="EMBL" id="CP136594">
    <property type="protein sequence ID" value="WOE75403.1"/>
    <property type="molecule type" value="Genomic_DNA"/>
</dbReference>
<dbReference type="GO" id="GO:0000906">
    <property type="term" value="F:6,7-dimethyl-8-ribityllumazine synthase activity"/>
    <property type="evidence" value="ECO:0007669"/>
    <property type="project" value="UniProtKB-UniRule"/>
</dbReference>
<keyword evidence="5 7" id="KW-0808">Transferase</keyword>
<evidence type="ECO:0000256" key="2">
    <source>
        <dbReference type="ARBA" id="ARBA00007424"/>
    </source>
</evidence>
<dbReference type="KEGG" id="acoa:RB602_01420"/>
<dbReference type="PANTHER" id="PTHR21058">
    <property type="entry name" value="6,7-DIMETHYL-8-RIBITYLLUMAZINE SYNTHASE DMRL SYNTHASE LUMAZINE SYNTHASE"/>
    <property type="match status" value="1"/>
</dbReference>
<dbReference type="InterPro" id="IPR034964">
    <property type="entry name" value="LS"/>
</dbReference>
<evidence type="ECO:0000256" key="1">
    <source>
        <dbReference type="ARBA" id="ARBA00004917"/>
    </source>
</evidence>
<name>A0AA97F7H7_9SPHN</name>
<dbReference type="Proteomes" id="UP001302429">
    <property type="component" value="Chromosome"/>
</dbReference>
<dbReference type="SUPFAM" id="SSF52121">
    <property type="entry name" value="Lumazine synthase"/>
    <property type="match status" value="1"/>
</dbReference>
<protein>
    <recommendedName>
        <fullName evidence="3 7">6,7-dimethyl-8-ribityllumazine synthase</fullName>
        <shortName evidence="7">DMRL synthase</shortName>
        <shortName evidence="7">LS</shortName>
        <shortName evidence="7">Lumazine synthase</shortName>
        <ecNumber evidence="3 7">2.5.1.78</ecNumber>
    </recommendedName>
</protein>
<feature type="binding site" evidence="7">
    <location>
        <position position="112"/>
    </location>
    <ligand>
        <name>(2S)-2-hydroxy-3-oxobutyl phosphate</name>
        <dbReference type="ChEBI" id="CHEBI:58830"/>
    </ligand>
</feature>
<dbReference type="HAMAP" id="MF_00178">
    <property type="entry name" value="Lumazine_synth"/>
    <property type="match status" value="1"/>
</dbReference>
<dbReference type="AlphaFoldDB" id="A0AA97F7H7"/>
<organism evidence="8 9">
    <name type="scientific">Alterisphingorhabdus coralli</name>
    <dbReference type="NCBI Taxonomy" id="3071408"/>
    <lineage>
        <taxon>Bacteria</taxon>
        <taxon>Pseudomonadati</taxon>
        <taxon>Pseudomonadota</taxon>
        <taxon>Alphaproteobacteria</taxon>
        <taxon>Sphingomonadales</taxon>
        <taxon>Sphingomonadaceae</taxon>
        <taxon>Alterisphingorhabdus (ex Yan et al. 2024)</taxon>
    </lineage>
</organism>
<gene>
    <name evidence="7 8" type="primary">ribH</name>
    <name evidence="8" type="ORF">RB602_01420</name>
</gene>
<dbReference type="RefSeq" id="WP_317082273.1">
    <property type="nucleotide sequence ID" value="NZ_CP136594.1"/>
</dbReference>
<accession>A0AA97F7H7</accession>
<evidence type="ECO:0000256" key="6">
    <source>
        <dbReference type="ARBA" id="ARBA00048785"/>
    </source>
</evidence>
<feature type="binding site" evidence="7">
    <location>
        <begin position="66"/>
        <end position="68"/>
    </location>
    <ligand>
        <name>5-amino-6-(D-ribitylamino)uracil</name>
        <dbReference type="ChEBI" id="CHEBI:15934"/>
    </ligand>
</feature>
<proteinExistence type="inferred from homology"/>
<keyword evidence="9" id="KW-1185">Reference proteome</keyword>
<feature type="binding site" evidence="7">
    <location>
        <position position="98"/>
    </location>
    <ligand>
        <name>5-amino-6-(D-ribitylamino)uracil</name>
        <dbReference type="ChEBI" id="CHEBI:15934"/>
    </ligand>
</feature>
<sequence>MAHFGIVEARFYDEFNDMLVAGAKAALEAAGHTHEVTTVPGALEVPGAISILSDSGRFDGFVAIGVVIRGETYHFEIVAGESSRGIMALTLDGLPIGNGILTVENEDQARVRADPAQKDKGGEAAKAAIRLYDLGQMDET</sequence>
<evidence type="ECO:0000313" key="8">
    <source>
        <dbReference type="EMBL" id="WOE75403.1"/>
    </source>
</evidence>
<dbReference type="Gene3D" id="3.40.50.960">
    <property type="entry name" value="Lumazine/riboflavin synthase"/>
    <property type="match status" value="1"/>
</dbReference>
<feature type="active site" description="Proton donor" evidence="7">
    <location>
        <position position="74"/>
    </location>
</feature>
<comment type="function">
    <text evidence="7">Catalyzes the formation of 6,7-dimethyl-8-ribityllumazine by condensation of 5-amino-6-(D-ribitylamino)uracil with 3,4-dihydroxy-2-butanone 4-phosphate. This is the penultimate step in the biosynthesis of riboflavin.</text>
</comment>
<dbReference type="PANTHER" id="PTHR21058:SF0">
    <property type="entry name" value="6,7-DIMETHYL-8-RIBITYLLUMAZINE SYNTHASE"/>
    <property type="match status" value="1"/>
</dbReference>
<keyword evidence="4 7" id="KW-0686">Riboflavin biosynthesis</keyword>
<evidence type="ECO:0000256" key="5">
    <source>
        <dbReference type="ARBA" id="ARBA00022679"/>
    </source>
</evidence>
<dbReference type="NCBIfam" id="TIGR00114">
    <property type="entry name" value="lumazine-synth"/>
    <property type="match status" value="1"/>
</dbReference>
<comment type="pathway">
    <text evidence="1 7">Cofactor biosynthesis; riboflavin biosynthesis; riboflavin from 2-hydroxy-3-oxobutyl phosphate and 5-amino-6-(D-ribitylamino)uracil: step 1/2.</text>
</comment>
<feature type="binding site" evidence="7">
    <location>
        <begin position="71"/>
        <end position="72"/>
    </location>
    <ligand>
        <name>(2S)-2-hydroxy-3-oxobutyl phosphate</name>
        <dbReference type="ChEBI" id="CHEBI:58830"/>
    </ligand>
</feature>
<dbReference type="GO" id="GO:0005829">
    <property type="term" value="C:cytosol"/>
    <property type="evidence" value="ECO:0007669"/>
    <property type="project" value="TreeGrafter"/>
</dbReference>
<evidence type="ECO:0000256" key="3">
    <source>
        <dbReference type="ARBA" id="ARBA00012664"/>
    </source>
</evidence>
<comment type="similarity">
    <text evidence="2 7">Belongs to the DMRL synthase family.</text>
</comment>
<dbReference type="InterPro" id="IPR002180">
    <property type="entry name" value="LS/RS"/>
</dbReference>
<dbReference type="EC" id="2.5.1.78" evidence="3 7"/>